<reference evidence="1" key="1">
    <citation type="submission" date="2022-12" db="EMBL/GenBank/DDBJ databases">
        <title>Draft genome assemblies for two species of Escallonia (Escalloniales).</title>
        <authorList>
            <person name="Chanderbali A."/>
            <person name="Dervinis C."/>
            <person name="Anghel I."/>
            <person name="Soltis D."/>
            <person name="Soltis P."/>
            <person name="Zapata F."/>
        </authorList>
    </citation>
    <scope>NUCLEOTIDE SEQUENCE</scope>
    <source>
        <strain evidence="1">UCBG92.1500</strain>
        <tissue evidence="1">Leaf</tissue>
    </source>
</reference>
<comment type="caution">
    <text evidence="1">The sequence shown here is derived from an EMBL/GenBank/DDBJ whole genome shotgun (WGS) entry which is preliminary data.</text>
</comment>
<evidence type="ECO:0000313" key="2">
    <source>
        <dbReference type="Proteomes" id="UP001187471"/>
    </source>
</evidence>
<protein>
    <submittedName>
        <fullName evidence="1">Uncharacterized protein</fullName>
    </submittedName>
</protein>
<name>A0AA88RB73_9ASTE</name>
<dbReference type="EMBL" id="JAVXUO010001093">
    <property type="protein sequence ID" value="KAK2986058.1"/>
    <property type="molecule type" value="Genomic_DNA"/>
</dbReference>
<proteinExistence type="predicted"/>
<keyword evidence="2" id="KW-1185">Reference proteome</keyword>
<dbReference type="Proteomes" id="UP001187471">
    <property type="component" value="Unassembled WGS sequence"/>
</dbReference>
<organism evidence="1 2">
    <name type="scientific">Escallonia rubra</name>
    <dbReference type="NCBI Taxonomy" id="112253"/>
    <lineage>
        <taxon>Eukaryota</taxon>
        <taxon>Viridiplantae</taxon>
        <taxon>Streptophyta</taxon>
        <taxon>Embryophyta</taxon>
        <taxon>Tracheophyta</taxon>
        <taxon>Spermatophyta</taxon>
        <taxon>Magnoliopsida</taxon>
        <taxon>eudicotyledons</taxon>
        <taxon>Gunneridae</taxon>
        <taxon>Pentapetalae</taxon>
        <taxon>asterids</taxon>
        <taxon>campanulids</taxon>
        <taxon>Escalloniales</taxon>
        <taxon>Escalloniaceae</taxon>
        <taxon>Escallonia</taxon>
    </lineage>
</organism>
<dbReference type="AlphaFoldDB" id="A0AA88RB73"/>
<gene>
    <name evidence="1" type="ORF">RJ640_011499</name>
</gene>
<accession>A0AA88RB73</accession>
<evidence type="ECO:0000313" key="1">
    <source>
        <dbReference type="EMBL" id="KAK2986058.1"/>
    </source>
</evidence>
<sequence length="88" mass="10199">MEYYNSLTEMYVGNDVSPDFYAWKEKAYSDWDILLKTRGNYAYVAATNKQKSDRRDGANYGAMGDRIIKHYSTPTQDKFMDIGSLAIY</sequence>